<sequence>MDLREVGYDDRDWINLAQDGDQWRAYVRAAMNLRVLLELTERKMKTIDETFQELYCQPIFVGSYYENLRVGHPNEFDINLELRLPISNSNIMIETSKTEPGFAKIKVNKKFHPHVSQAVINARLMAEASKGMAIGRARNDYRKPMVALLSVLTCVCWHAEGGEMRADGSAVSSKKMNK</sequence>
<dbReference type="InterPro" id="IPR046903">
    <property type="entry name" value="Mab-21-like_nuc_Trfase"/>
</dbReference>
<dbReference type="Pfam" id="PF03281">
    <property type="entry name" value="Mab-21"/>
    <property type="match status" value="1"/>
</dbReference>
<protein>
    <recommendedName>
        <fullName evidence="1">Mab-21-like nucleotidyltransferase domain-containing protein</fullName>
    </recommendedName>
</protein>
<accession>A0ABQ8TPH0</accession>
<evidence type="ECO:0000313" key="3">
    <source>
        <dbReference type="Proteomes" id="UP001148838"/>
    </source>
</evidence>
<keyword evidence="3" id="KW-1185">Reference proteome</keyword>
<feature type="domain" description="Mab-21-like nucleotidyltransferase" evidence="1">
    <location>
        <begin position="64"/>
        <end position="109"/>
    </location>
</feature>
<evidence type="ECO:0000259" key="1">
    <source>
        <dbReference type="Pfam" id="PF03281"/>
    </source>
</evidence>
<dbReference type="EMBL" id="JAJSOF020000005">
    <property type="protein sequence ID" value="KAJ4448497.1"/>
    <property type="molecule type" value="Genomic_DNA"/>
</dbReference>
<evidence type="ECO:0000313" key="2">
    <source>
        <dbReference type="EMBL" id="KAJ4448497.1"/>
    </source>
</evidence>
<proteinExistence type="predicted"/>
<dbReference type="Proteomes" id="UP001148838">
    <property type="component" value="Unassembled WGS sequence"/>
</dbReference>
<name>A0ABQ8TPH0_PERAM</name>
<organism evidence="2 3">
    <name type="scientific">Periplaneta americana</name>
    <name type="common">American cockroach</name>
    <name type="synonym">Blatta americana</name>
    <dbReference type="NCBI Taxonomy" id="6978"/>
    <lineage>
        <taxon>Eukaryota</taxon>
        <taxon>Metazoa</taxon>
        <taxon>Ecdysozoa</taxon>
        <taxon>Arthropoda</taxon>
        <taxon>Hexapoda</taxon>
        <taxon>Insecta</taxon>
        <taxon>Pterygota</taxon>
        <taxon>Neoptera</taxon>
        <taxon>Polyneoptera</taxon>
        <taxon>Dictyoptera</taxon>
        <taxon>Blattodea</taxon>
        <taxon>Blattoidea</taxon>
        <taxon>Blattidae</taxon>
        <taxon>Blattinae</taxon>
        <taxon>Periplaneta</taxon>
    </lineage>
</organism>
<comment type="caution">
    <text evidence="2">The sequence shown here is derived from an EMBL/GenBank/DDBJ whole genome shotgun (WGS) entry which is preliminary data.</text>
</comment>
<gene>
    <name evidence="2" type="ORF">ANN_10513</name>
</gene>
<dbReference type="Gene3D" id="3.30.460.90">
    <property type="match status" value="1"/>
</dbReference>
<reference evidence="2 3" key="1">
    <citation type="journal article" date="2022" name="Allergy">
        <title>Genome assembly and annotation of Periplaneta americana reveal a comprehensive cockroach allergen profile.</title>
        <authorList>
            <person name="Wang L."/>
            <person name="Xiong Q."/>
            <person name="Saelim N."/>
            <person name="Wang L."/>
            <person name="Nong W."/>
            <person name="Wan A.T."/>
            <person name="Shi M."/>
            <person name="Liu X."/>
            <person name="Cao Q."/>
            <person name="Hui J.H.L."/>
            <person name="Sookrung N."/>
            <person name="Leung T.F."/>
            <person name="Tungtrongchitr A."/>
            <person name="Tsui S.K.W."/>
        </authorList>
    </citation>
    <scope>NUCLEOTIDE SEQUENCE [LARGE SCALE GENOMIC DNA]</scope>
    <source>
        <strain evidence="2">PWHHKU_190912</strain>
    </source>
</reference>